<proteinExistence type="inferred from homology"/>
<dbReference type="Proteomes" id="UP000254326">
    <property type="component" value="Unassembled WGS sequence"/>
</dbReference>
<evidence type="ECO:0000313" key="3">
    <source>
        <dbReference type="EMBL" id="RDL43968.1"/>
    </source>
</evidence>
<dbReference type="InterPro" id="IPR050190">
    <property type="entry name" value="UPF0213_domain"/>
</dbReference>
<sequence>MAKCWFVYMIKTHKNTLYTGVTTDVERRFREHASQGVKSARYLRGKAPLELVWVASVDDKQMAMRLEYRIKQLPRKTKDKLVANEHTLESLFVDVFETSSSSV</sequence>
<dbReference type="PANTHER" id="PTHR34477:SF1">
    <property type="entry name" value="UPF0213 PROTEIN YHBQ"/>
    <property type="match status" value="1"/>
</dbReference>
<dbReference type="EMBL" id="QKRA01000005">
    <property type="protein sequence ID" value="RDL43968.1"/>
    <property type="molecule type" value="Genomic_DNA"/>
</dbReference>
<evidence type="ECO:0000313" key="4">
    <source>
        <dbReference type="Proteomes" id="UP000254326"/>
    </source>
</evidence>
<accession>A0A370U8B5</accession>
<dbReference type="OrthoDB" id="9797095at2"/>
<name>A0A370U8B5_9GAMM</name>
<dbReference type="InterPro" id="IPR000305">
    <property type="entry name" value="GIY-YIG_endonuc"/>
</dbReference>
<evidence type="ECO:0000259" key="2">
    <source>
        <dbReference type="PROSITE" id="PS50164"/>
    </source>
</evidence>
<feature type="domain" description="GIY-YIG" evidence="2">
    <location>
        <begin position="3"/>
        <end position="80"/>
    </location>
</feature>
<dbReference type="SMART" id="SM00465">
    <property type="entry name" value="GIYc"/>
    <property type="match status" value="1"/>
</dbReference>
<comment type="similarity">
    <text evidence="1">Belongs to the UPF0213 family.</text>
</comment>
<dbReference type="CDD" id="cd10456">
    <property type="entry name" value="GIY-YIG_UPF0213"/>
    <property type="match status" value="1"/>
</dbReference>
<dbReference type="PANTHER" id="PTHR34477">
    <property type="entry name" value="UPF0213 PROTEIN YHBQ"/>
    <property type="match status" value="1"/>
</dbReference>
<dbReference type="InterPro" id="IPR035901">
    <property type="entry name" value="GIY-YIG_endonuc_sf"/>
</dbReference>
<gene>
    <name evidence="3" type="ORF">DN730_12380</name>
</gene>
<dbReference type="SUPFAM" id="SSF82771">
    <property type="entry name" value="GIY-YIG endonuclease"/>
    <property type="match status" value="1"/>
</dbReference>
<dbReference type="Gene3D" id="3.40.1440.10">
    <property type="entry name" value="GIY-YIG endonuclease"/>
    <property type="match status" value="1"/>
</dbReference>
<protein>
    <submittedName>
        <fullName evidence="3">GIY-YIG nuclease family protein</fullName>
    </submittedName>
</protein>
<keyword evidence="4" id="KW-1185">Reference proteome</keyword>
<dbReference type="AlphaFoldDB" id="A0A370U8B5"/>
<evidence type="ECO:0000256" key="1">
    <source>
        <dbReference type="ARBA" id="ARBA00007435"/>
    </source>
</evidence>
<dbReference type="Pfam" id="PF01541">
    <property type="entry name" value="GIY-YIG"/>
    <property type="match status" value="1"/>
</dbReference>
<dbReference type="PROSITE" id="PS50164">
    <property type="entry name" value="GIY_YIG"/>
    <property type="match status" value="1"/>
</dbReference>
<organism evidence="3 4">
    <name type="scientific">Marinomonas piezotolerans</name>
    <dbReference type="NCBI Taxonomy" id="2213058"/>
    <lineage>
        <taxon>Bacteria</taxon>
        <taxon>Pseudomonadati</taxon>
        <taxon>Pseudomonadota</taxon>
        <taxon>Gammaproteobacteria</taxon>
        <taxon>Oceanospirillales</taxon>
        <taxon>Oceanospirillaceae</taxon>
        <taxon>Marinomonas</taxon>
    </lineage>
</organism>
<comment type="caution">
    <text evidence="3">The sequence shown here is derived from an EMBL/GenBank/DDBJ whole genome shotgun (WGS) entry which is preliminary data.</text>
</comment>
<dbReference type="RefSeq" id="WP_115468453.1">
    <property type="nucleotide sequence ID" value="NZ_QKRA01000005.1"/>
</dbReference>
<reference evidence="3 4" key="1">
    <citation type="submission" date="2018-06" db="EMBL/GenBank/DDBJ databases">
        <title>Marinomonas sp. YLB-05 draft genome sequence.</title>
        <authorList>
            <person name="Yu L."/>
            <person name="Tang X."/>
        </authorList>
    </citation>
    <scope>NUCLEOTIDE SEQUENCE [LARGE SCALE GENOMIC DNA]</scope>
    <source>
        <strain evidence="3 4">YLB-05</strain>
    </source>
</reference>